<dbReference type="AlphaFoldDB" id="A0A143YL26"/>
<comment type="caution">
    <text evidence="8">Lacks conserved residue(s) required for the propagation of feature annotation.</text>
</comment>
<dbReference type="STRING" id="140314.SAMN04488076_11513"/>
<name>A0A143YL26_9LACT</name>
<comment type="cofactor">
    <cofactor evidence="8">
        <name>a divalent metal cation</name>
        <dbReference type="ChEBI" id="CHEBI:60240"/>
    </cofactor>
</comment>
<evidence type="ECO:0000256" key="8">
    <source>
        <dbReference type="HAMAP-Rule" id="MF_00361"/>
    </source>
</evidence>
<dbReference type="PANTHER" id="PTHR20275">
    <property type="entry name" value="NAD KINASE"/>
    <property type="match status" value="1"/>
</dbReference>
<keyword evidence="5 8" id="KW-0521">NADP</keyword>
<sequence>MKIALVNNQTPETLSVAAKFKEMCLKEDIEIVADAPDLVVSIGGDGTLLSAFHKYQKQLHHVRFVGIHTGHLGFYTDWRTYELPELIESLKQDRGESVSYPLLEVRVKYVDEETEACYIALNEASLKKIDGTMVCDIYIKEDLFETFRGDGICVSTPTGSTGFSKSLGGAVIHPRTEAIQLTEMASVNNRIYRTLSSPMIIAKDEWIVVYPDRTDRLILSVDHLTFPERAIEKIVYRIAKERVHFARYRHTHFWNRVEDAFIGMKNQERHNRKDGEW</sequence>
<dbReference type="RefSeq" id="WP_087032897.1">
    <property type="nucleotide sequence ID" value="NZ_FJNE01000003.1"/>
</dbReference>
<evidence type="ECO:0000313" key="9">
    <source>
        <dbReference type="EMBL" id="CZQ91572.1"/>
    </source>
</evidence>
<dbReference type="GO" id="GO:0005737">
    <property type="term" value="C:cytoplasm"/>
    <property type="evidence" value="ECO:0007669"/>
    <property type="project" value="UniProtKB-SubCell"/>
</dbReference>
<dbReference type="InterPro" id="IPR002504">
    <property type="entry name" value="NADK"/>
</dbReference>
<dbReference type="InterPro" id="IPR016064">
    <property type="entry name" value="NAD/diacylglycerol_kinase_sf"/>
</dbReference>
<dbReference type="Gene3D" id="2.60.200.30">
    <property type="entry name" value="Probable inorganic polyphosphate/atp-NAD kinase, domain 2"/>
    <property type="match status" value="1"/>
</dbReference>
<evidence type="ECO:0000256" key="1">
    <source>
        <dbReference type="ARBA" id="ARBA00022679"/>
    </source>
</evidence>
<dbReference type="PANTHER" id="PTHR20275:SF0">
    <property type="entry name" value="NAD KINASE"/>
    <property type="match status" value="1"/>
</dbReference>
<gene>
    <name evidence="8" type="primary">nadK</name>
    <name evidence="9" type="ORF">Tpal_1431</name>
</gene>
<dbReference type="Pfam" id="PF01513">
    <property type="entry name" value="NAD_kinase"/>
    <property type="match status" value="1"/>
</dbReference>
<dbReference type="GO" id="GO:0006741">
    <property type="term" value="P:NADP+ biosynthetic process"/>
    <property type="evidence" value="ECO:0007669"/>
    <property type="project" value="UniProtKB-UniRule"/>
</dbReference>
<evidence type="ECO:0000256" key="6">
    <source>
        <dbReference type="ARBA" id="ARBA00023027"/>
    </source>
</evidence>
<keyword evidence="1 8" id="KW-0808">Transferase</keyword>
<dbReference type="SUPFAM" id="SSF111331">
    <property type="entry name" value="NAD kinase/diacylglycerol kinase-like"/>
    <property type="match status" value="1"/>
</dbReference>
<evidence type="ECO:0000256" key="2">
    <source>
        <dbReference type="ARBA" id="ARBA00022741"/>
    </source>
</evidence>
<evidence type="ECO:0000256" key="7">
    <source>
        <dbReference type="ARBA" id="ARBA00047925"/>
    </source>
</evidence>
<dbReference type="GO" id="GO:0046872">
    <property type="term" value="F:metal ion binding"/>
    <property type="evidence" value="ECO:0007669"/>
    <property type="project" value="UniProtKB-UniRule"/>
</dbReference>
<organism evidence="9 10">
    <name type="scientific">Trichococcus palustris</name>
    <dbReference type="NCBI Taxonomy" id="140314"/>
    <lineage>
        <taxon>Bacteria</taxon>
        <taxon>Bacillati</taxon>
        <taxon>Bacillota</taxon>
        <taxon>Bacilli</taxon>
        <taxon>Lactobacillales</taxon>
        <taxon>Carnobacteriaceae</taxon>
        <taxon>Trichococcus</taxon>
    </lineage>
</organism>
<evidence type="ECO:0000256" key="4">
    <source>
        <dbReference type="ARBA" id="ARBA00022840"/>
    </source>
</evidence>
<dbReference type="Pfam" id="PF20143">
    <property type="entry name" value="NAD_kinase_C"/>
    <property type="match status" value="1"/>
</dbReference>
<keyword evidence="2 8" id="KW-0547">Nucleotide-binding</keyword>
<accession>A0A143YL26</accession>
<dbReference type="GO" id="GO:0003951">
    <property type="term" value="F:NAD+ kinase activity"/>
    <property type="evidence" value="ECO:0007669"/>
    <property type="project" value="UniProtKB-UniRule"/>
</dbReference>
<comment type="function">
    <text evidence="8">Involved in the regulation of the intracellular balance of NAD and NADP, and is a key enzyme in the biosynthesis of NADP. Catalyzes specifically the phosphorylation on 2'-hydroxyl of the adenosine moiety of NAD to yield NADP.</text>
</comment>
<dbReference type="Proteomes" id="UP000242754">
    <property type="component" value="Unassembled WGS sequence"/>
</dbReference>
<reference evidence="9 10" key="1">
    <citation type="submission" date="2016-02" db="EMBL/GenBank/DDBJ databases">
        <authorList>
            <person name="Wen L."/>
            <person name="He K."/>
            <person name="Yang H."/>
        </authorList>
    </citation>
    <scope>NUCLEOTIDE SEQUENCE [LARGE SCALE GENOMIC DNA]</scope>
    <source>
        <strain evidence="9">Trichococcus palustris</strain>
    </source>
</reference>
<dbReference type="EC" id="2.7.1.23" evidence="8"/>
<dbReference type="HAMAP" id="MF_00361">
    <property type="entry name" value="NAD_kinase"/>
    <property type="match status" value="1"/>
</dbReference>
<feature type="binding site" evidence="8">
    <location>
        <begin position="45"/>
        <end position="46"/>
    </location>
    <ligand>
        <name>NAD(+)</name>
        <dbReference type="ChEBI" id="CHEBI:57540"/>
    </ligand>
</feature>
<keyword evidence="6 8" id="KW-0520">NAD</keyword>
<feature type="binding site" evidence="8">
    <location>
        <position position="148"/>
    </location>
    <ligand>
        <name>NAD(+)</name>
        <dbReference type="ChEBI" id="CHEBI:57540"/>
    </ligand>
</feature>
<keyword evidence="10" id="KW-1185">Reference proteome</keyword>
<feature type="binding site" evidence="8">
    <location>
        <position position="185"/>
    </location>
    <ligand>
        <name>NAD(+)</name>
        <dbReference type="ChEBI" id="CHEBI:57540"/>
    </ligand>
</feature>
<proteinExistence type="inferred from homology"/>
<keyword evidence="3 8" id="KW-0418">Kinase</keyword>
<dbReference type="NCBIfam" id="NF003424">
    <property type="entry name" value="PRK04885.1"/>
    <property type="match status" value="1"/>
</dbReference>
<dbReference type="Gene3D" id="3.40.50.10330">
    <property type="entry name" value="Probable inorganic polyphosphate/atp-NAD kinase, domain 1"/>
    <property type="match status" value="1"/>
</dbReference>
<evidence type="ECO:0000313" key="10">
    <source>
        <dbReference type="Proteomes" id="UP000242754"/>
    </source>
</evidence>
<protein>
    <recommendedName>
        <fullName evidence="8">NAD kinase</fullName>
        <ecNumber evidence="8">2.7.1.23</ecNumber>
    </recommendedName>
    <alternativeName>
        <fullName evidence="8">ATP-dependent NAD kinase</fullName>
    </alternativeName>
</protein>
<dbReference type="InterPro" id="IPR017438">
    <property type="entry name" value="ATP-NAD_kinase_N"/>
</dbReference>
<dbReference type="GO" id="GO:0019674">
    <property type="term" value="P:NAD+ metabolic process"/>
    <property type="evidence" value="ECO:0007669"/>
    <property type="project" value="InterPro"/>
</dbReference>
<feature type="binding site" evidence="8">
    <location>
        <begin position="122"/>
        <end position="123"/>
    </location>
    <ligand>
        <name>NAD(+)</name>
        <dbReference type="ChEBI" id="CHEBI:57540"/>
    </ligand>
</feature>
<evidence type="ECO:0000256" key="3">
    <source>
        <dbReference type="ARBA" id="ARBA00022777"/>
    </source>
</evidence>
<dbReference type="GO" id="GO:0051287">
    <property type="term" value="F:NAD binding"/>
    <property type="evidence" value="ECO:0007669"/>
    <property type="project" value="UniProtKB-ARBA"/>
</dbReference>
<feature type="binding site" evidence="8">
    <location>
        <position position="150"/>
    </location>
    <ligand>
        <name>NAD(+)</name>
        <dbReference type="ChEBI" id="CHEBI:57540"/>
    </ligand>
</feature>
<dbReference type="OrthoDB" id="9774737at2"/>
<comment type="catalytic activity">
    <reaction evidence="7 8">
        <text>NAD(+) + ATP = ADP + NADP(+) + H(+)</text>
        <dbReference type="Rhea" id="RHEA:18629"/>
        <dbReference type="ChEBI" id="CHEBI:15378"/>
        <dbReference type="ChEBI" id="CHEBI:30616"/>
        <dbReference type="ChEBI" id="CHEBI:57540"/>
        <dbReference type="ChEBI" id="CHEBI:58349"/>
        <dbReference type="ChEBI" id="CHEBI:456216"/>
        <dbReference type="EC" id="2.7.1.23"/>
    </reaction>
</comment>
<keyword evidence="4 8" id="KW-0067">ATP-binding</keyword>
<dbReference type="GO" id="GO:0005524">
    <property type="term" value="F:ATP binding"/>
    <property type="evidence" value="ECO:0007669"/>
    <property type="project" value="UniProtKB-KW"/>
</dbReference>
<keyword evidence="8" id="KW-0963">Cytoplasm</keyword>
<evidence type="ECO:0000256" key="5">
    <source>
        <dbReference type="ARBA" id="ARBA00022857"/>
    </source>
</evidence>
<comment type="subcellular location">
    <subcellularLocation>
        <location evidence="8">Cytoplasm</location>
    </subcellularLocation>
</comment>
<dbReference type="EMBL" id="FJNE01000003">
    <property type="protein sequence ID" value="CZQ91572.1"/>
    <property type="molecule type" value="Genomic_DNA"/>
</dbReference>
<feature type="active site" description="Proton acceptor" evidence="8">
    <location>
        <position position="45"/>
    </location>
</feature>
<comment type="similarity">
    <text evidence="8">Belongs to the NAD kinase family.</text>
</comment>
<dbReference type="InterPro" id="IPR017437">
    <property type="entry name" value="ATP-NAD_kinase_PpnK-typ_C"/>
</dbReference>